<dbReference type="GO" id="GO:0006396">
    <property type="term" value="P:RNA processing"/>
    <property type="evidence" value="ECO:0007669"/>
    <property type="project" value="InterPro"/>
</dbReference>
<dbReference type="InterPro" id="IPR013123">
    <property type="entry name" value="SpoU_subst-bd"/>
</dbReference>
<evidence type="ECO:0000313" key="6">
    <source>
        <dbReference type="EMBL" id="SMC44524.1"/>
    </source>
</evidence>
<dbReference type="InterPro" id="IPR001537">
    <property type="entry name" value="SpoU_MeTrfase"/>
</dbReference>
<evidence type="ECO:0000256" key="3">
    <source>
        <dbReference type="ARBA" id="ARBA00022679"/>
    </source>
</evidence>
<dbReference type="CDD" id="cd18103">
    <property type="entry name" value="SpoU-like_RlmB"/>
    <property type="match status" value="1"/>
</dbReference>
<protein>
    <submittedName>
        <fullName evidence="6">23S rRNA (Guanosine2251-2'-O)-methyltransferase</fullName>
    </submittedName>
</protein>
<dbReference type="STRING" id="1121400.SAMN02746065_102147"/>
<dbReference type="Pfam" id="PF08032">
    <property type="entry name" value="SpoU_sub_bind"/>
    <property type="match status" value="1"/>
</dbReference>
<dbReference type="Gene3D" id="3.40.1280.10">
    <property type="match status" value="1"/>
</dbReference>
<dbReference type="GO" id="GO:0005829">
    <property type="term" value="C:cytosol"/>
    <property type="evidence" value="ECO:0007669"/>
    <property type="project" value="TreeGrafter"/>
</dbReference>
<dbReference type="Gene3D" id="3.30.1330.30">
    <property type="match status" value="1"/>
</dbReference>
<dbReference type="FunFam" id="3.40.1280.10:FF:000008">
    <property type="entry name" value="Group 3 RNA methyltransferase TrmH"/>
    <property type="match status" value="1"/>
</dbReference>
<evidence type="ECO:0000256" key="2">
    <source>
        <dbReference type="ARBA" id="ARBA00022603"/>
    </source>
</evidence>
<dbReference type="PANTHER" id="PTHR46429:SF1">
    <property type="entry name" value="23S RRNA (GUANOSINE-2'-O-)-METHYLTRANSFERASE RLMB"/>
    <property type="match status" value="1"/>
</dbReference>
<comment type="similarity">
    <text evidence="1">Belongs to the class IV-like SAM-binding methyltransferase superfamily. RNA methyltransferase TrmH family.</text>
</comment>
<accession>A0A1W1Z819</accession>
<organism evidence="6 7">
    <name type="scientific">Desulfocicer vacuolatum DSM 3385</name>
    <dbReference type="NCBI Taxonomy" id="1121400"/>
    <lineage>
        <taxon>Bacteria</taxon>
        <taxon>Pseudomonadati</taxon>
        <taxon>Thermodesulfobacteriota</taxon>
        <taxon>Desulfobacteria</taxon>
        <taxon>Desulfobacterales</taxon>
        <taxon>Desulfobacteraceae</taxon>
        <taxon>Desulfocicer</taxon>
    </lineage>
</organism>
<proteinExistence type="inferred from homology"/>
<dbReference type="InterPro" id="IPR004441">
    <property type="entry name" value="rRNA_MeTrfase_TrmH"/>
</dbReference>
<dbReference type="GO" id="GO:0032259">
    <property type="term" value="P:methylation"/>
    <property type="evidence" value="ECO:0007669"/>
    <property type="project" value="UniProtKB-KW"/>
</dbReference>
<dbReference type="InterPro" id="IPR029028">
    <property type="entry name" value="Alpha/beta_knot_MTases"/>
</dbReference>
<dbReference type="Proteomes" id="UP000192418">
    <property type="component" value="Unassembled WGS sequence"/>
</dbReference>
<feature type="region of interest" description="Disordered" evidence="4">
    <location>
        <begin position="1"/>
        <end position="56"/>
    </location>
</feature>
<evidence type="ECO:0000256" key="4">
    <source>
        <dbReference type="SAM" id="MobiDB-lite"/>
    </source>
</evidence>
<dbReference type="NCBIfam" id="TIGR00186">
    <property type="entry name" value="rRNA_methyl_3"/>
    <property type="match status" value="1"/>
</dbReference>
<keyword evidence="7" id="KW-1185">Reference proteome</keyword>
<dbReference type="GO" id="GO:0003723">
    <property type="term" value="F:RNA binding"/>
    <property type="evidence" value="ECO:0007669"/>
    <property type="project" value="InterPro"/>
</dbReference>
<name>A0A1W1Z819_9BACT</name>
<dbReference type="SUPFAM" id="SSF55315">
    <property type="entry name" value="L30e-like"/>
    <property type="match status" value="1"/>
</dbReference>
<sequence>MTSPRNRQSPGKNQPFNKPHGPREHHAGDKSAGTGKKRFLKKKQTMDSHGPGPGREALAGVHCVREALKAGRRQFHCIHIADNHLRDRLKTVVDRAGQLNIPVIPLTPEALDDLCPGVRHQGIVAIVGPLPLAKAETVLQEMDQQENNCFVLVLESMEDPHNLGALIRTALCAGVNYILLPRDRAVSPTPAVSRASAGALEHAPLYCVTNTATLLRSLKKKGFWVAGLDAAGEQSLFQADFTGNIALVVGGEHKGIRPLVKKECDFLISLPMARGVTSLNASVAGGIAMYEVLRQRG</sequence>
<feature type="domain" description="RNA 2-O ribose methyltransferase substrate binding" evidence="5">
    <location>
        <begin position="57"/>
        <end position="133"/>
    </location>
</feature>
<dbReference type="GO" id="GO:0008173">
    <property type="term" value="F:RNA methyltransferase activity"/>
    <property type="evidence" value="ECO:0007669"/>
    <property type="project" value="InterPro"/>
</dbReference>
<dbReference type="EMBL" id="FWXY01000002">
    <property type="protein sequence ID" value="SMC44524.1"/>
    <property type="molecule type" value="Genomic_DNA"/>
</dbReference>
<dbReference type="PANTHER" id="PTHR46429">
    <property type="entry name" value="23S RRNA (GUANOSINE-2'-O-)-METHYLTRANSFERASE RLMB"/>
    <property type="match status" value="1"/>
</dbReference>
<dbReference type="AlphaFoldDB" id="A0A1W1Z819"/>
<gene>
    <name evidence="6" type="ORF">SAMN02746065_102147</name>
</gene>
<dbReference type="SMART" id="SM00967">
    <property type="entry name" value="SpoU_sub_bind"/>
    <property type="match status" value="1"/>
</dbReference>
<evidence type="ECO:0000259" key="5">
    <source>
        <dbReference type="SMART" id="SM00967"/>
    </source>
</evidence>
<dbReference type="Pfam" id="PF00588">
    <property type="entry name" value="SpoU_methylase"/>
    <property type="match status" value="1"/>
</dbReference>
<evidence type="ECO:0000313" key="7">
    <source>
        <dbReference type="Proteomes" id="UP000192418"/>
    </source>
</evidence>
<dbReference type="InterPro" id="IPR029064">
    <property type="entry name" value="Ribosomal_eL30-like_sf"/>
</dbReference>
<dbReference type="InterPro" id="IPR029026">
    <property type="entry name" value="tRNA_m1G_MTases_N"/>
</dbReference>
<dbReference type="RefSeq" id="WP_232367014.1">
    <property type="nucleotide sequence ID" value="NZ_FWXY01000002.1"/>
</dbReference>
<keyword evidence="3 6" id="KW-0808">Transferase</keyword>
<feature type="compositionally biased region" description="Polar residues" evidence="4">
    <location>
        <begin position="1"/>
        <end position="16"/>
    </location>
</feature>
<dbReference type="SUPFAM" id="SSF75217">
    <property type="entry name" value="alpha/beta knot"/>
    <property type="match status" value="1"/>
</dbReference>
<evidence type="ECO:0000256" key="1">
    <source>
        <dbReference type="ARBA" id="ARBA00007228"/>
    </source>
</evidence>
<keyword evidence="2 6" id="KW-0489">Methyltransferase</keyword>
<reference evidence="6 7" key="1">
    <citation type="submission" date="2017-04" db="EMBL/GenBank/DDBJ databases">
        <authorList>
            <person name="Afonso C.L."/>
            <person name="Miller P.J."/>
            <person name="Scott M.A."/>
            <person name="Spackman E."/>
            <person name="Goraichik I."/>
            <person name="Dimitrov K.M."/>
            <person name="Suarez D.L."/>
            <person name="Swayne D.E."/>
        </authorList>
    </citation>
    <scope>NUCLEOTIDE SEQUENCE [LARGE SCALE GENOMIC DNA]</scope>
    <source>
        <strain evidence="6 7">DSM 3385</strain>
    </source>
</reference>